<dbReference type="Proteomes" id="UP000016646">
    <property type="component" value="Unassembled WGS sequence"/>
</dbReference>
<feature type="transmembrane region" description="Helical" evidence="1">
    <location>
        <begin position="52"/>
        <end position="72"/>
    </location>
</feature>
<dbReference type="EMBL" id="AVQI01000080">
    <property type="protein sequence ID" value="ERJ98535.1"/>
    <property type="molecule type" value="Genomic_DNA"/>
</dbReference>
<sequence length="115" mass="13187">MEHQVLEFLGILKDGVFYPASILESIMILCFGLSWPMSIARSLKSKSTKGKSLLFMCFIAFGYICGISAKLLEHKYNLAFWFYIPNIVMVTTDICLYFRNKRIENSLSETIIIEA</sequence>
<dbReference type="AlphaFoldDB" id="U2L2I7"/>
<proteinExistence type="predicted"/>
<keyword evidence="5" id="KW-1185">Reference proteome</keyword>
<dbReference type="RefSeq" id="WP_021331193.1">
    <property type="nucleotide sequence ID" value="NZ_AUZJ01000056.1"/>
</dbReference>
<name>U2L2I7_TRESO</name>
<organism evidence="2 4">
    <name type="scientific">Treponema socranskii subsp. socranskii VPI DR56BR1116 = ATCC 35536</name>
    <dbReference type="NCBI Taxonomy" id="1125725"/>
    <lineage>
        <taxon>Bacteria</taxon>
        <taxon>Pseudomonadati</taxon>
        <taxon>Spirochaetota</taxon>
        <taxon>Spirochaetia</taxon>
        <taxon>Spirochaetales</taxon>
        <taxon>Treponemataceae</taxon>
        <taxon>Treponema</taxon>
    </lineage>
</organism>
<keyword evidence="1" id="KW-0812">Transmembrane</keyword>
<dbReference type="Gene3D" id="1.20.1280.290">
    <property type="match status" value="1"/>
</dbReference>
<dbReference type="PATRIC" id="fig|1125725.3.peg.2198"/>
<keyword evidence="1" id="KW-0472">Membrane</keyword>
<dbReference type="EMBL" id="AUZJ01000056">
    <property type="protein sequence ID" value="ERF59848.1"/>
    <property type="molecule type" value="Genomic_DNA"/>
</dbReference>
<feature type="transmembrane region" description="Helical" evidence="1">
    <location>
        <begin position="78"/>
        <end position="98"/>
    </location>
</feature>
<keyword evidence="1" id="KW-1133">Transmembrane helix</keyword>
<reference evidence="4 5" key="1">
    <citation type="submission" date="2013-08" db="EMBL/GenBank/DDBJ databases">
        <authorList>
            <person name="Durkin A.S."/>
            <person name="Haft D.R."/>
            <person name="McCorrison J."/>
            <person name="Torralba M."/>
            <person name="Gillis M."/>
            <person name="Haft D.H."/>
            <person name="Methe B."/>
            <person name="Sutton G."/>
            <person name="Nelson K.E."/>
        </authorList>
    </citation>
    <scope>NUCLEOTIDE SEQUENCE [LARGE SCALE GENOMIC DNA]</scope>
    <source>
        <strain evidence="3 5">ATCC 35536</strain>
        <strain evidence="2 4">VPI DR56BR1116</strain>
    </source>
</reference>
<dbReference type="OrthoDB" id="5827at2"/>
<accession>U2L2I7</accession>
<protein>
    <submittedName>
        <fullName evidence="2">Uncharacterized protein</fullName>
    </submittedName>
</protein>
<evidence type="ECO:0000313" key="5">
    <source>
        <dbReference type="Proteomes" id="UP000016646"/>
    </source>
</evidence>
<dbReference type="STRING" id="1125725.HMPREF1325_0517"/>
<gene>
    <name evidence="3" type="ORF">HMPREF0860_0207</name>
    <name evidence="2" type="ORF">HMPREF1325_0517</name>
</gene>
<comment type="caution">
    <text evidence="2">The sequence shown here is derived from an EMBL/GenBank/DDBJ whole genome shotgun (WGS) entry which is preliminary data.</text>
</comment>
<evidence type="ECO:0000313" key="3">
    <source>
        <dbReference type="EMBL" id="ERJ98535.1"/>
    </source>
</evidence>
<evidence type="ECO:0000256" key="1">
    <source>
        <dbReference type="SAM" id="Phobius"/>
    </source>
</evidence>
<feature type="transmembrane region" description="Helical" evidence="1">
    <location>
        <begin position="16"/>
        <end position="40"/>
    </location>
</feature>
<dbReference type="eggNOG" id="ENOG5032Y8D">
    <property type="taxonomic scope" value="Bacteria"/>
</dbReference>
<evidence type="ECO:0000313" key="2">
    <source>
        <dbReference type="EMBL" id="ERF59848.1"/>
    </source>
</evidence>
<dbReference type="Proteomes" id="UP000016412">
    <property type="component" value="Unassembled WGS sequence"/>
</dbReference>
<evidence type="ECO:0000313" key="4">
    <source>
        <dbReference type="Proteomes" id="UP000016412"/>
    </source>
</evidence>